<dbReference type="InterPro" id="IPR010273">
    <property type="entry name" value="DUF881"/>
</dbReference>
<evidence type="ECO:0000256" key="1">
    <source>
        <dbReference type="ARBA" id="ARBA00009108"/>
    </source>
</evidence>
<organism evidence="4 5">
    <name type="scientific">Alkalibacter saccharofermentans DSM 14828</name>
    <dbReference type="NCBI Taxonomy" id="1120975"/>
    <lineage>
        <taxon>Bacteria</taxon>
        <taxon>Bacillati</taxon>
        <taxon>Bacillota</taxon>
        <taxon>Clostridia</taxon>
        <taxon>Eubacteriales</taxon>
        <taxon>Eubacteriaceae</taxon>
        <taxon>Alkalibacter</taxon>
    </lineage>
</organism>
<dbReference type="Gene3D" id="3.30.70.1880">
    <property type="entry name" value="Protein of unknown function DUF881"/>
    <property type="match status" value="1"/>
</dbReference>
<dbReference type="Pfam" id="PF05949">
    <property type="entry name" value="DUF881"/>
    <property type="match status" value="1"/>
</dbReference>
<reference evidence="4 5" key="1">
    <citation type="submission" date="2016-11" db="EMBL/GenBank/DDBJ databases">
        <authorList>
            <person name="Jaros S."/>
            <person name="Januszkiewicz K."/>
            <person name="Wedrychowicz H."/>
        </authorList>
    </citation>
    <scope>NUCLEOTIDE SEQUENCE [LARGE SCALE GENOMIC DNA]</scope>
    <source>
        <strain evidence="4 5">DSM 14828</strain>
    </source>
</reference>
<protein>
    <submittedName>
        <fullName evidence="4">Uncharacterized conserved protein YlxW, UPF0749 family</fullName>
    </submittedName>
</protein>
<proteinExistence type="inferred from homology"/>
<dbReference type="AlphaFoldDB" id="A0A1M4UH89"/>
<accession>A0A1M4UH89</accession>
<keyword evidence="2" id="KW-0175">Coiled coil</keyword>
<dbReference type="EMBL" id="FQTU01000003">
    <property type="protein sequence ID" value="SHE56152.1"/>
    <property type="molecule type" value="Genomic_DNA"/>
</dbReference>
<gene>
    <name evidence="4" type="ORF">SAMN02746064_00773</name>
</gene>
<sequence length="236" mass="26213">MKKFKGRVEIAVICVIIGVMIVLQMQTIGNLGGLVSSQRADDLLIELNQLKRENTELSQRAGELSSRVAEFESQAADNSRYIERLLQDVSDARTYSGQTDLEGEGLQITLDYDSVENDGFDPFLYNSELLLLLVNELNAAGAEAISINGERLVSISEIRLAGSHININGARHSRPFVFKVIGDAKTLRSAILIRAGIADIMRANYISVSIEEMEELTVEKYDRTINFRYAKPVGEE</sequence>
<feature type="transmembrane region" description="Helical" evidence="3">
    <location>
        <begin position="7"/>
        <end position="25"/>
    </location>
</feature>
<evidence type="ECO:0000313" key="5">
    <source>
        <dbReference type="Proteomes" id="UP000184251"/>
    </source>
</evidence>
<dbReference type="OrthoDB" id="9776196at2"/>
<evidence type="ECO:0000313" key="4">
    <source>
        <dbReference type="EMBL" id="SHE56152.1"/>
    </source>
</evidence>
<name>A0A1M4UH89_9FIRM</name>
<comment type="similarity">
    <text evidence="1">Belongs to the UPF0749 family.</text>
</comment>
<dbReference type="STRING" id="1120975.SAMN02746064_00773"/>
<dbReference type="PANTHER" id="PTHR37313">
    <property type="entry name" value="UPF0749 PROTEIN RV1825"/>
    <property type="match status" value="1"/>
</dbReference>
<dbReference type="Proteomes" id="UP000184251">
    <property type="component" value="Unassembled WGS sequence"/>
</dbReference>
<keyword evidence="3" id="KW-0812">Transmembrane</keyword>
<evidence type="ECO:0000256" key="2">
    <source>
        <dbReference type="SAM" id="Coils"/>
    </source>
</evidence>
<keyword evidence="5" id="KW-1185">Reference proteome</keyword>
<keyword evidence="3" id="KW-1133">Transmembrane helix</keyword>
<dbReference type="RefSeq" id="WP_073269764.1">
    <property type="nucleotide sequence ID" value="NZ_FQTU01000003.1"/>
</dbReference>
<keyword evidence="3" id="KW-0472">Membrane</keyword>
<feature type="coiled-coil region" evidence="2">
    <location>
        <begin position="40"/>
        <end position="74"/>
    </location>
</feature>
<dbReference type="PANTHER" id="PTHR37313:SF2">
    <property type="entry name" value="UPF0749 PROTEIN YLXX"/>
    <property type="match status" value="1"/>
</dbReference>
<evidence type="ECO:0000256" key="3">
    <source>
        <dbReference type="SAM" id="Phobius"/>
    </source>
</evidence>